<feature type="compositionally biased region" description="Basic and acidic residues" evidence="2">
    <location>
        <begin position="63"/>
        <end position="85"/>
    </location>
</feature>
<protein>
    <submittedName>
        <fullName evidence="3">Uncharacterized protein</fullName>
    </submittedName>
</protein>
<dbReference type="InterPro" id="IPR019734">
    <property type="entry name" value="TPR_rpt"/>
</dbReference>
<dbReference type="Pfam" id="PF00515">
    <property type="entry name" value="TPR_1"/>
    <property type="match status" value="1"/>
</dbReference>
<feature type="region of interest" description="Disordered" evidence="2">
    <location>
        <begin position="25"/>
        <end position="111"/>
    </location>
</feature>
<dbReference type="SMART" id="SM00028">
    <property type="entry name" value="TPR"/>
    <property type="match status" value="3"/>
</dbReference>
<dbReference type="PANTHER" id="PTHR46014">
    <property type="entry name" value="TETRATRICOPEPTIDE REPEAT PROTEIN 1"/>
    <property type="match status" value="1"/>
</dbReference>
<feature type="repeat" description="TPR" evidence="1">
    <location>
        <begin position="164"/>
        <end position="197"/>
    </location>
</feature>
<dbReference type="Gene3D" id="1.25.40.10">
    <property type="entry name" value="Tetratricopeptide repeat domain"/>
    <property type="match status" value="1"/>
</dbReference>
<evidence type="ECO:0000256" key="1">
    <source>
        <dbReference type="PROSITE-ProRule" id="PRU00339"/>
    </source>
</evidence>
<dbReference type="OMA" id="HEIDDMS"/>
<proteinExistence type="predicted"/>
<feature type="compositionally biased region" description="Polar residues" evidence="2">
    <location>
        <begin position="52"/>
        <end position="62"/>
    </location>
</feature>
<dbReference type="STRING" id="51511.ENSCSAVP00000002753"/>
<dbReference type="InterPro" id="IPR011990">
    <property type="entry name" value="TPR-like_helical_dom_sf"/>
</dbReference>
<feature type="compositionally biased region" description="Basic and acidic residues" evidence="2">
    <location>
        <begin position="25"/>
        <end position="49"/>
    </location>
</feature>
<evidence type="ECO:0000313" key="4">
    <source>
        <dbReference type="Proteomes" id="UP000007875"/>
    </source>
</evidence>
<sequence>YLNVNIMNPSQSELEEDDTFFECSDQVRQDSDSENKTESQKDCGSKLDIDGSTESLNKQTDAQAHEIDDMSVKKTKVDTQNRGDSLENFDDVEASLPPLNDESSVEPDPETLLTDQEKEDLKQEANILKIEGNNEFKLQKYTEAKDLYTDGLRICPKCFAKERSVLYANRGASFMASGENDKAIEDCSEAVKLNPDYLRARLRRAQLYENTEKLDEALEDYKFALEKDPSLHQARQALIRLPSQINERNEKLKQEMFGKLKDLGNLVLRPFGLSTNNFQVQQNEGGSYNIQFSQNPPES</sequence>
<dbReference type="SUPFAM" id="SSF48452">
    <property type="entry name" value="TPR-like"/>
    <property type="match status" value="1"/>
</dbReference>
<dbReference type="FunCoup" id="H2YBQ5">
    <property type="interactions" value="429"/>
</dbReference>
<keyword evidence="4" id="KW-1185">Reference proteome</keyword>
<dbReference type="AlphaFoldDB" id="H2YBQ5"/>
<dbReference type="Proteomes" id="UP000007875">
    <property type="component" value="Unassembled WGS sequence"/>
</dbReference>
<dbReference type="HOGENOM" id="CLU_058463_3_1_1"/>
<evidence type="ECO:0000256" key="2">
    <source>
        <dbReference type="SAM" id="MobiDB-lite"/>
    </source>
</evidence>
<feature type="repeat" description="TPR" evidence="1">
    <location>
        <begin position="198"/>
        <end position="231"/>
    </location>
</feature>
<dbReference type="Pfam" id="PF13181">
    <property type="entry name" value="TPR_8"/>
    <property type="match status" value="1"/>
</dbReference>
<keyword evidence="1" id="KW-0802">TPR repeat</keyword>
<dbReference type="eggNOG" id="KOG4234">
    <property type="taxonomic scope" value="Eukaryota"/>
</dbReference>
<reference evidence="4" key="1">
    <citation type="submission" date="2003-08" db="EMBL/GenBank/DDBJ databases">
        <authorList>
            <person name="Birren B."/>
            <person name="Nusbaum C."/>
            <person name="Abebe A."/>
            <person name="Abouelleil A."/>
            <person name="Adekoya E."/>
            <person name="Ait-zahra M."/>
            <person name="Allen N."/>
            <person name="Allen T."/>
            <person name="An P."/>
            <person name="Anderson M."/>
            <person name="Anderson S."/>
            <person name="Arachchi H."/>
            <person name="Armbruster J."/>
            <person name="Bachantsang P."/>
            <person name="Baldwin J."/>
            <person name="Barry A."/>
            <person name="Bayul T."/>
            <person name="Blitshsteyn B."/>
            <person name="Bloom T."/>
            <person name="Blye J."/>
            <person name="Boguslavskiy L."/>
            <person name="Borowsky M."/>
            <person name="Boukhgalter B."/>
            <person name="Brunache A."/>
            <person name="Butler J."/>
            <person name="Calixte N."/>
            <person name="Calvo S."/>
            <person name="Camarata J."/>
            <person name="Campo K."/>
            <person name="Chang J."/>
            <person name="Cheshatsang Y."/>
            <person name="Citroen M."/>
            <person name="Collymore A."/>
            <person name="Considine T."/>
            <person name="Cook A."/>
            <person name="Cooke P."/>
            <person name="Corum B."/>
            <person name="Cuomo C."/>
            <person name="David R."/>
            <person name="Dawoe T."/>
            <person name="Degray S."/>
            <person name="Dodge S."/>
            <person name="Dooley K."/>
            <person name="Dorje P."/>
            <person name="Dorjee K."/>
            <person name="Dorris L."/>
            <person name="Duffey N."/>
            <person name="Dupes A."/>
            <person name="Elkins T."/>
            <person name="Engels R."/>
            <person name="Erickson J."/>
            <person name="Farina A."/>
            <person name="Faro S."/>
            <person name="Ferreira P."/>
            <person name="Fischer H."/>
            <person name="Fitzgerald M."/>
            <person name="Foley K."/>
            <person name="Gage D."/>
            <person name="Galagan J."/>
            <person name="Gearin G."/>
            <person name="Gnerre S."/>
            <person name="Gnirke A."/>
            <person name="Goyette A."/>
            <person name="Graham J."/>
            <person name="Grandbois E."/>
            <person name="Gyaltsen K."/>
            <person name="Hafez N."/>
            <person name="Hagopian D."/>
            <person name="Hagos B."/>
            <person name="Hall J."/>
            <person name="Hatcher B."/>
            <person name="Heller A."/>
            <person name="Higgins H."/>
            <person name="Honan T."/>
            <person name="Horn A."/>
            <person name="Houde N."/>
            <person name="Hughes L."/>
            <person name="Hulme W."/>
            <person name="Husby E."/>
            <person name="Iliev I."/>
            <person name="Jaffe D."/>
            <person name="Jones C."/>
            <person name="Kamal M."/>
            <person name="Kamat A."/>
            <person name="Kamvysselis M."/>
            <person name="Karlsson E."/>
            <person name="Kells C."/>
            <person name="Kieu A."/>
            <person name="Kisner P."/>
            <person name="Kodira C."/>
            <person name="Kulbokas E."/>
            <person name="Labutti K."/>
            <person name="Lama D."/>
            <person name="Landers T."/>
            <person name="Leger J."/>
            <person name="Levine S."/>
            <person name="Lewis D."/>
            <person name="Lewis T."/>
            <person name="Lindblad-toh K."/>
            <person name="Liu X."/>
            <person name="Lokyitsang T."/>
            <person name="Lokyitsang Y."/>
            <person name="Lucien O."/>
            <person name="Lui A."/>
            <person name="Ma L.J."/>
            <person name="Mabbitt R."/>
            <person name="Macdonald J."/>
            <person name="Maclean C."/>
            <person name="Major J."/>
            <person name="Manning J."/>
            <person name="Marabella R."/>
            <person name="Maru K."/>
            <person name="Matthews C."/>
            <person name="Mauceli E."/>
            <person name="Mccarthy M."/>
            <person name="Mcdonough S."/>
            <person name="Mcghee T."/>
            <person name="Meldrim J."/>
            <person name="Meneus L."/>
            <person name="Mesirov J."/>
            <person name="Mihalev A."/>
            <person name="Mihova T."/>
            <person name="Mikkelsen T."/>
            <person name="Mlenga V."/>
            <person name="Moru K."/>
            <person name="Mozes J."/>
            <person name="Mulrain L."/>
            <person name="Munson G."/>
            <person name="Naylor J."/>
            <person name="Newes C."/>
            <person name="Nguyen C."/>
            <person name="Nguyen N."/>
            <person name="Nguyen T."/>
            <person name="Nicol R."/>
            <person name="Nielsen C."/>
            <person name="Nizzari M."/>
            <person name="Norbu C."/>
            <person name="Norbu N."/>
            <person name="O'donnell P."/>
            <person name="Okoawo O."/>
            <person name="O'leary S."/>
            <person name="Omotosho B."/>
            <person name="O'neill K."/>
            <person name="Osman S."/>
            <person name="Parker S."/>
            <person name="Perrin D."/>
            <person name="Phunkhang P."/>
            <person name="Piqani B."/>
            <person name="Purcell S."/>
            <person name="Rachupka T."/>
            <person name="Ramasamy U."/>
            <person name="Rameau R."/>
            <person name="Ray V."/>
            <person name="Raymond C."/>
            <person name="Retta R."/>
            <person name="Richardson S."/>
            <person name="Rise C."/>
            <person name="Rodriguez J."/>
            <person name="Rogers J."/>
            <person name="Rogov P."/>
            <person name="Rutman M."/>
            <person name="Schupbach R."/>
            <person name="Seaman C."/>
            <person name="Settipalli S."/>
            <person name="Sharpe T."/>
            <person name="Sheridan J."/>
            <person name="Sherpa N."/>
            <person name="Shi J."/>
            <person name="Smirnov S."/>
            <person name="Smith C."/>
            <person name="Sougnez C."/>
            <person name="Spencer B."/>
            <person name="Stalker J."/>
            <person name="Stange-thomann N."/>
            <person name="Stavropoulos S."/>
            <person name="Stetson K."/>
            <person name="Stone C."/>
            <person name="Stone S."/>
            <person name="Stubbs M."/>
            <person name="Talamas J."/>
            <person name="Tchuinga P."/>
            <person name="Tenzing P."/>
            <person name="Tesfaye S."/>
            <person name="Theodore J."/>
            <person name="Thoulutsang Y."/>
            <person name="Topham K."/>
            <person name="Towey S."/>
            <person name="Tsamla T."/>
            <person name="Tsomo N."/>
            <person name="Vallee D."/>
            <person name="Vassiliev H."/>
            <person name="Venkataraman V."/>
            <person name="Vinson J."/>
            <person name="Vo A."/>
            <person name="Wade C."/>
            <person name="Wang S."/>
            <person name="Wangchuk T."/>
            <person name="Wangdi T."/>
            <person name="Whittaker C."/>
            <person name="Wilkinson J."/>
            <person name="Wu Y."/>
            <person name="Wyman D."/>
            <person name="Yadav S."/>
            <person name="Yang S."/>
            <person name="Yang X."/>
            <person name="Yeager S."/>
            <person name="Yee E."/>
            <person name="Young G."/>
            <person name="Zainoun J."/>
            <person name="Zembeck L."/>
            <person name="Zimmer A."/>
            <person name="Zody M."/>
            <person name="Lander E."/>
        </authorList>
    </citation>
    <scope>NUCLEOTIDE SEQUENCE [LARGE SCALE GENOMIC DNA]</scope>
</reference>
<dbReference type="PANTHER" id="PTHR46014:SF1">
    <property type="entry name" value="TETRATRICOPEPTIDE REPEAT PROTEIN 1"/>
    <property type="match status" value="1"/>
</dbReference>
<reference evidence="3" key="2">
    <citation type="submission" date="2025-08" db="UniProtKB">
        <authorList>
            <consortium name="Ensembl"/>
        </authorList>
    </citation>
    <scope>IDENTIFICATION</scope>
</reference>
<name>H2YBQ5_CIOSA</name>
<dbReference type="InParanoid" id="H2YBQ5"/>
<evidence type="ECO:0000313" key="3">
    <source>
        <dbReference type="Ensembl" id="ENSCSAVP00000002753.1"/>
    </source>
</evidence>
<dbReference type="PROSITE" id="PS50005">
    <property type="entry name" value="TPR"/>
    <property type="match status" value="2"/>
</dbReference>
<accession>H2YBQ5</accession>
<dbReference type="InterPro" id="IPR052769">
    <property type="entry name" value="TPR_domain_protein"/>
</dbReference>
<dbReference type="GeneTree" id="ENSGT00940000157213"/>
<reference evidence="3" key="3">
    <citation type="submission" date="2025-09" db="UniProtKB">
        <authorList>
            <consortium name="Ensembl"/>
        </authorList>
    </citation>
    <scope>IDENTIFICATION</scope>
</reference>
<dbReference type="Ensembl" id="ENSCSAVT00000002796.1">
    <property type="protein sequence ID" value="ENSCSAVP00000002753.1"/>
    <property type="gene ID" value="ENSCSAVG00000001632.1"/>
</dbReference>
<organism evidence="3 4">
    <name type="scientific">Ciona savignyi</name>
    <name type="common">Pacific transparent sea squirt</name>
    <dbReference type="NCBI Taxonomy" id="51511"/>
    <lineage>
        <taxon>Eukaryota</taxon>
        <taxon>Metazoa</taxon>
        <taxon>Chordata</taxon>
        <taxon>Tunicata</taxon>
        <taxon>Ascidiacea</taxon>
        <taxon>Phlebobranchia</taxon>
        <taxon>Cionidae</taxon>
        <taxon>Ciona</taxon>
    </lineage>
</organism>